<sequence length="240" mass="26021">MVEAVNLEKRGRLKGVSFRLEAGGYLLLGPNGAGKSTLLALLAGRLLPDGGKARLLGRPPRDPGLVPLRAYVPQQVALPPFLTVLEVLEMARRLKGLPPSALEEAAERMGLEGRLSSRVGTLSGGYRQRLALAAGLMGRPPVWLLDEPISALDPGGLRRFVLWAQDHLEGGGLLLVSLHRLEEVQDLGGRALLLFRGKLLLELPVEELFTYRLADGTPLSGVLRDVHPKVREVFYGEEPA</sequence>
<reference evidence="5 6" key="1">
    <citation type="journal article" date="2015" name="Genome Announc.">
        <title>Draft Genome Sequence of the Thermophile Thermus filiformis ATCC 43280, Producer of Carotenoid-(Di)glucoside-Branched Fatty Acid (Di)esters and Source of Hyperthermostable Enzymes of Biotechnological Interest.</title>
        <authorList>
            <person name="Mandelli F."/>
            <person name="Oliveira Ramires B."/>
            <person name="Couger M.B."/>
            <person name="Paixao D.A."/>
            <person name="Camilo C.M."/>
            <person name="Polikarpov I."/>
            <person name="Prade R."/>
            <person name="Riano-Pachon D.M."/>
            <person name="Squina F.M."/>
        </authorList>
    </citation>
    <scope>NUCLEOTIDE SEQUENCE [LARGE SCALE GENOMIC DNA]</scope>
    <source>
        <strain evidence="5 6">ATCC 43280</strain>
    </source>
</reference>
<dbReference type="PROSITE" id="PS50893">
    <property type="entry name" value="ABC_TRANSPORTER_2"/>
    <property type="match status" value="1"/>
</dbReference>
<organism evidence="5 6">
    <name type="scientific">Thermus filiformis</name>
    <dbReference type="NCBI Taxonomy" id="276"/>
    <lineage>
        <taxon>Bacteria</taxon>
        <taxon>Thermotogati</taxon>
        <taxon>Deinococcota</taxon>
        <taxon>Deinococci</taxon>
        <taxon>Thermales</taxon>
        <taxon>Thermaceae</taxon>
        <taxon>Thermus</taxon>
    </lineage>
</organism>
<dbReference type="Pfam" id="PF00005">
    <property type="entry name" value="ABC_tran"/>
    <property type="match status" value="1"/>
</dbReference>
<dbReference type="PANTHER" id="PTHR42939:SF1">
    <property type="entry name" value="ABC TRANSPORTER ATP-BINDING PROTEIN ALBC-RELATED"/>
    <property type="match status" value="1"/>
</dbReference>
<dbReference type="PANTHER" id="PTHR42939">
    <property type="entry name" value="ABC TRANSPORTER ATP-BINDING PROTEIN ALBC-RELATED"/>
    <property type="match status" value="1"/>
</dbReference>
<dbReference type="GO" id="GO:0005524">
    <property type="term" value="F:ATP binding"/>
    <property type="evidence" value="ECO:0007669"/>
    <property type="project" value="UniProtKB-KW"/>
</dbReference>
<evidence type="ECO:0000256" key="2">
    <source>
        <dbReference type="ARBA" id="ARBA00022741"/>
    </source>
</evidence>
<keyword evidence="2" id="KW-0547">Nucleotide-binding</keyword>
<evidence type="ECO:0000256" key="1">
    <source>
        <dbReference type="ARBA" id="ARBA00022448"/>
    </source>
</evidence>
<name>A0A0A2WS99_THEFI</name>
<evidence type="ECO:0000313" key="6">
    <source>
        <dbReference type="Proteomes" id="UP000030364"/>
    </source>
</evidence>
<dbReference type="SMART" id="SM00382">
    <property type="entry name" value="AAA"/>
    <property type="match status" value="1"/>
</dbReference>
<accession>A0A0A2WS99</accession>
<comment type="caution">
    <text evidence="5">The sequence shown here is derived from an EMBL/GenBank/DDBJ whole genome shotgun (WGS) entry which is preliminary data.</text>
</comment>
<gene>
    <name evidence="5" type="ORF">THFILI_07725</name>
</gene>
<keyword evidence="3" id="KW-0067">ATP-binding</keyword>
<evidence type="ECO:0000256" key="3">
    <source>
        <dbReference type="ARBA" id="ARBA00022840"/>
    </source>
</evidence>
<dbReference type="EMBL" id="JPSL02000039">
    <property type="protein sequence ID" value="KGQ23056.1"/>
    <property type="molecule type" value="Genomic_DNA"/>
</dbReference>
<dbReference type="InterPro" id="IPR051782">
    <property type="entry name" value="ABC_Transporter_VariousFunc"/>
</dbReference>
<dbReference type="SUPFAM" id="SSF52540">
    <property type="entry name" value="P-loop containing nucleoside triphosphate hydrolases"/>
    <property type="match status" value="1"/>
</dbReference>
<dbReference type="OrthoDB" id="31308at2"/>
<dbReference type="InterPro" id="IPR003593">
    <property type="entry name" value="AAA+_ATPase"/>
</dbReference>
<evidence type="ECO:0000259" key="4">
    <source>
        <dbReference type="PROSITE" id="PS50893"/>
    </source>
</evidence>
<keyword evidence="6" id="KW-1185">Reference proteome</keyword>
<dbReference type="AlphaFoldDB" id="A0A0A2WS99"/>
<dbReference type="Gene3D" id="3.40.50.300">
    <property type="entry name" value="P-loop containing nucleotide triphosphate hydrolases"/>
    <property type="match status" value="1"/>
</dbReference>
<proteinExistence type="predicted"/>
<dbReference type="Proteomes" id="UP000030364">
    <property type="component" value="Unassembled WGS sequence"/>
</dbReference>
<dbReference type="InterPro" id="IPR027417">
    <property type="entry name" value="P-loop_NTPase"/>
</dbReference>
<keyword evidence="1" id="KW-0813">Transport</keyword>
<dbReference type="GO" id="GO:0016887">
    <property type="term" value="F:ATP hydrolysis activity"/>
    <property type="evidence" value="ECO:0007669"/>
    <property type="project" value="InterPro"/>
</dbReference>
<evidence type="ECO:0000313" key="5">
    <source>
        <dbReference type="EMBL" id="KGQ23056.1"/>
    </source>
</evidence>
<feature type="domain" description="ABC transporter" evidence="4">
    <location>
        <begin position="2"/>
        <end position="221"/>
    </location>
</feature>
<protein>
    <recommendedName>
        <fullName evidence="4">ABC transporter domain-containing protein</fullName>
    </recommendedName>
</protein>
<dbReference type="InterPro" id="IPR003439">
    <property type="entry name" value="ABC_transporter-like_ATP-bd"/>
</dbReference>
<dbReference type="PATRIC" id="fig|276.5.peg.86"/>
<dbReference type="STRING" id="276.THFILI_07725"/>
<dbReference type="RefSeq" id="WP_038060419.1">
    <property type="nucleotide sequence ID" value="NZ_JPSL02000039.1"/>
</dbReference>